<reference evidence="2" key="1">
    <citation type="journal article" date="2019" name="Int. J. Syst. Evol. Microbiol.">
        <title>The Global Catalogue of Microorganisms (GCM) 10K type strain sequencing project: providing services to taxonomists for standard genome sequencing and annotation.</title>
        <authorList>
            <consortium name="The Broad Institute Genomics Platform"/>
            <consortium name="The Broad Institute Genome Sequencing Center for Infectious Disease"/>
            <person name="Wu L."/>
            <person name="Ma J."/>
        </authorList>
    </citation>
    <scope>NUCLEOTIDE SEQUENCE [LARGE SCALE GENOMIC DNA]</scope>
    <source>
        <strain evidence="2">NCAIM B.02333</strain>
    </source>
</reference>
<evidence type="ECO:0000313" key="2">
    <source>
        <dbReference type="Proteomes" id="UP001595685"/>
    </source>
</evidence>
<dbReference type="RefSeq" id="WP_340295738.1">
    <property type="nucleotide sequence ID" value="NZ_JBBEOI010000292.1"/>
</dbReference>
<evidence type="ECO:0008006" key="3">
    <source>
        <dbReference type="Google" id="ProtNLM"/>
    </source>
</evidence>
<sequence length="167" mass="17335">MAFVIAPTVPVPHLKAVRDLLGDLTGKDIELSGGADPVGVGGDSGSVVGLYVDAELRSRAVIAFDLPLAAYSGAALGLVPAAAAQDAIEAGELPASLNENCYEVLNIMASLFNLPKAPHLKLYATFSGSEPLRPDVRELAVRTAPRDDISIEIARYGAGRMSVVVVP</sequence>
<gene>
    <name evidence="1" type="ORF">ACFOLH_11430</name>
</gene>
<dbReference type="Proteomes" id="UP001595685">
    <property type="component" value="Unassembled WGS sequence"/>
</dbReference>
<evidence type="ECO:0000313" key="1">
    <source>
        <dbReference type="EMBL" id="MFC3688953.1"/>
    </source>
</evidence>
<keyword evidence="2" id="KW-1185">Reference proteome</keyword>
<proteinExistence type="predicted"/>
<accession>A0ABV7WGG9</accession>
<protein>
    <recommendedName>
        <fullName evidence="3">Chemotaxis protein CheX</fullName>
    </recommendedName>
</protein>
<dbReference type="EMBL" id="JBHRWW010000006">
    <property type="protein sequence ID" value="MFC3688953.1"/>
    <property type="molecule type" value="Genomic_DNA"/>
</dbReference>
<organism evidence="1 2">
    <name type="scientific">Aquipuribacter hungaricus</name>
    <dbReference type="NCBI Taxonomy" id="545624"/>
    <lineage>
        <taxon>Bacteria</taxon>
        <taxon>Bacillati</taxon>
        <taxon>Actinomycetota</taxon>
        <taxon>Actinomycetes</taxon>
        <taxon>Micrococcales</taxon>
        <taxon>Intrasporangiaceae</taxon>
        <taxon>Aquipuribacter</taxon>
    </lineage>
</organism>
<name>A0ABV7WGG9_9MICO</name>
<comment type="caution">
    <text evidence="1">The sequence shown here is derived from an EMBL/GenBank/DDBJ whole genome shotgun (WGS) entry which is preliminary data.</text>
</comment>